<evidence type="ECO:0000313" key="2">
    <source>
        <dbReference type="Proteomes" id="UP000637267"/>
    </source>
</evidence>
<keyword evidence="2" id="KW-1185">Reference proteome</keyword>
<organism evidence="1 2">
    <name type="scientific">Silvimonas iriomotensis</name>
    <dbReference type="NCBI Taxonomy" id="449662"/>
    <lineage>
        <taxon>Bacteria</taxon>
        <taxon>Pseudomonadati</taxon>
        <taxon>Pseudomonadota</taxon>
        <taxon>Betaproteobacteria</taxon>
        <taxon>Neisseriales</taxon>
        <taxon>Chitinibacteraceae</taxon>
        <taxon>Silvimonas</taxon>
    </lineage>
</organism>
<evidence type="ECO:0008006" key="3">
    <source>
        <dbReference type="Google" id="ProtNLM"/>
    </source>
</evidence>
<comment type="caution">
    <text evidence="1">The sequence shown here is derived from an EMBL/GenBank/DDBJ whole genome shotgun (WGS) entry which is preliminary data.</text>
</comment>
<protein>
    <recommendedName>
        <fullName evidence="3">Lipoprotein</fullName>
    </recommendedName>
</protein>
<dbReference type="Proteomes" id="UP000637267">
    <property type="component" value="Unassembled WGS sequence"/>
</dbReference>
<name>A0ABQ2PDS1_9NEIS</name>
<reference evidence="2" key="1">
    <citation type="journal article" date="2019" name="Int. J. Syst. Evol. Microbiol.">
        <title>The Global Catalogue of Microorganisms (GCM) 10K type strain sequencing project: providing services to taxonomists for standard genome sequencing and annotation.</title>
        <authorList>
            <consortium name="The Broad Institute Genomics Platform"/>
            <consortium name="The Broad Institute Genome Sequencing Center for Infectious Disease"/>
            <person name="Wu L."/>
            <person name="Ma J."/>
        </authorList>
    </citation>
    <scope>NUCLEOTIDE SEQUENCE [LARGE SCALE GENOMIC DNA]</scope>
    <source>
        <strain evidence="2">CGMCC 1.8859</strain>
    </source>
</reference>
<accession>A0ABQ2PDS1</accession>
<evidence type="ECO:0000313" key="1">
    <source>
        <dbReference type="EMBL" id="GGP23537.1"/>
    </source>
</evidence>
<gene>
    <name evidence="1" type="ORF">GCM10010970_35370</name>
</gene>
<sequence>MQNASLIREDAMRRYAALLFCALALTACGKFDDGTHGPQPVPREGDWRSYGDMPDFEVLADIKSIGHHERDADTNYTYVWMLQHFKNNQVDGTSKGVYRKKYMRQAIDCPSGRMAGIAVELRSEDDEIVARYDVPGYQWEFETPAPDTYGSDFVKQVCQIMKHEDDQAKNTNE</sequence>
<proteinExistence type="predicted"/>
<dbReference type="EMBL" id="BMLX01000006">
    <property type="protein sequence ID" value="GGP23537.1"/>
    <property type="molecule type" value="Genomic_DNA"/>
</dbReference>